<feature type="transmembrane region" description="Helical" evidence="5">
    <location>
        <begin position="60"/>
        <end position="79"/>
    </location>
</feature>
<keyword evidence="8" id="KW-1185">Reference proteome</keyword>
<dbReference type="eggNOG" id="COG1132">
    <property type="taxonomic scope" value="Bacteria"/>
</dbReference>
<feature type="transmembrane region" description="Helical" evidence="5">
    <location>
        <begin position="172"/>
        <end position="190"/>
    </location>
</feature>
<dbReference type="AlphaFoldDB" id="F4L4F8"/>
<dbReference type="PANTHER" id="PTHR43394">
    <property type="entry name" value="ATP-DEPENDENT PERMEASE MDL1, MITOCHONDRIAL"/>
    <property type="match status" value="1"/>
</dbReference>
<evidence type="ECO:0000313" key="7">
    <source>
        <dbReference type="EMBL" id="AEE51827.1"/>
    </source>
</evidence>
<dbReference type="GO" id="GO:0005524">
    <property type="term" value="F:ATP binding"/>
    <property type="evidence" value="ECO:0007669"/>
    <property type="project" value="InterPro"/>
</dbReference>
<dbReference type="HOGENOM" id="CLU_496750_0_0_10"/>
<dbReference type="InterPro" id="IPR027417">
    <property type="entry name" value="P-loop_NTPase"/>
</dbReference>
<evidence type="ECO:0000259" key="6">
    <source>
        <dbReference type="PROSITE" id="PS50929"/>
    </source>
</evidence>
<dbReference type="Pfam" id="PF00664">
    <property type="entry name" value="ABC_membrane"/>
    <property type="match status" value="1"/>
</dbReference>
<dbReference type="PANTHER" id="PTHR43394:SF1">
    <property type="entry name" value="ATP-BINDING CASSETTE SUB-FAMILY B MEMBER 10, MITOCHONDRIAL"/>
    <property type="match status" value="1"/>
</dbReference>
<dbReference type="Proteomes" id="UP000008461">
    <property type="component" value="Chromosome"/>
</dbReference>
<dbReference type="InterPro" id="IPR036640">
    <property type="entry name" value="ABC1_TM_sf"/>
</dbReference>
<evidence type="ECO:0000256" key="4">
    <source>
        <dbReference type="ARBA" id="ARBA00023136"/>
    </source>
</evidence>
<feature type="transmembrane region" description="Helical" evidence="5">
    <location>
        <begin position="288"/>
        <end position="312"/>
    </location>
</feature>
<accession>F4L4F8</accession>
<dbReference type="PROSITE" id="PS50929">
    <property type="entry name" value="ABC_TM1F"/>
    <property type="match status" value="1"/>
</dbReference>
<keyword evidence="3 5" id="KW-1133">Transmembrane helix</keyword>
<dbReference type="GO" id="GO:0015421">
    <property type="term" value="F:ABC-type oligopeptide transporter activity"/>
    <property type="evidence" value="ECO:0007669"/>
    <property type="project" value="TreeGrafter"/>
</dbReference>
<dbReference type="InterPro" id="IPR039421">
    <property type="entry name" value="Type_1_exporter"/>
</dbReference>
<dbReference type="OrthoDB" id="979608at2"/>
<feature type="transmembrane region" description="Helical" evidence="5">
    <location>
        <begin position="146"/>
        <end position="166"/>
    </location>
</feature>
<reference key="2">
    <citation type="submission" date="2011-04" db="EMBL/GenBank/DDBJ databases">
        <title>Complete sequence of chromosome of Haliscomenobacter hydrossis DSM 1100.</title>
        <authorList>
            <consortium name="US DOE Joint Genome Institute (JGI-PGF)"/>
            <person name="Lucas S."/>
            <person name="Han J."/>
            <person name="Lapidus A."/>
            <person name="Bruce D."/>
            <person name="Goodwin L."/>
            <person name="Pitluck S."/>
            <person name="Peters L."/>
            <person name="Kyrpides N."/>
            <person name="Mavromatis K."/>
            <person name="Ivanova N."/>
            <person name="Ovchinnikova G."/>
            <person name="Pagani I."/>
            <person name="Daligault H."/>
            <person name="Detter J.C."/>
            <person name="Han C."/>
            <person name="Land M."/>
            <person name="Hauser L."/>
            <person name="Markowitz V."/>
            <person name="Cheng J.-F."/>
            <person name="Hugenholtz P."/>
            <person name="Woyke T."/>
            <person name="Wu D."/>
            <person name="Verbarg S."/>
            <person name="Frueling A."/>
            <person name="Brambilla E."/>
            <person name="Klenk H.-P."/>
            <person name="Eisen J.A."/>
        </authorList>
    </citation>
    <scope>NUCLEOTIDE SEQUENCE</scope>
    <source>
        <strain>DSM 1100</strain>
    </source>
</reference>
<reference evidence="7 8" key="1">
    <citation type="journal article" date="2011" name="Stand. Genomic Sci.">
        <title>Complete genome sequence of Haliscomenobacter hydrossis type strain (O).</title>
        <authorList>
            <consortium name="US DOE Joint Genome Institute (JGI-PGF)"/>
            <person name="Daligault H."/>
            <person name="Lapidus A."/>
            <person name="Zeytun A."/>
            <person name="Nolan M."/>
            <person name="Lucas S."/>
            <person name="Del Rio T.G."/>
            <person name="Tice H."/>
            <person name="Cheng J.F."/>
            <person name="Tapia R."/>
            <person name="Han C."/>
            <person name="Goodwin L."/>
            <person name="Pitluck S."/>
            <person name="Liolios K."/>
            <person name="Pagani I."/>
            <person name="Ivanova N."/>
            <person name="Huntemann M."/>
            <person name="Mavromatis K."/>
            <person name="Mikhailova N."/>
            <person name="Pati A."/>
            <person name="Chen A."/>
            <person name="Palaniappan K."/>
            <person name="Land M."/>
            <person name="Hauser L."/>
            <person name="Brambilla E.M."/>
            <person name="Rohde M."/>
            <person name="Verbarg S."/>
            <person name="Goker M."/>
            <person name="Bristow J."/>
            <person name="Eisen J.A."/>
            <person name="Markowitz V."/>
            <person name="Hugenholtz P."/>
            <person name="Kyrpides N.C."/>
            <person name="Klenk H.P."/>
            <person name="Woyke T."/>
        </authorList>
    </citation>
    <scope>NUCLEOTIDE SEQUENCE [LARGE SCALE GENOMIC DNA]</scope>
    <source>
        <strain evidence="8">ATCC 27775 / DSM 1100 / LMG 10767 / O</strain>
    </source>
</reference>
<comment type="subcellular location">
    <subcellularLocation>
        <location evidence="1">Cell membrane</location>
        <topology evidence="1">Multi-pass membrane protein</topology>
    </subcellularLocation>
</comment>
<feature type="domain" description="ABC transmembrane type-1" evidence="6">
    <location>
        <begin position="19"/>
        <end position="301"/>
    </location>
</feature>
<dbReference type="RefSeq" id="WP_013766365.1">
    <property type="nucleotide sequence ID" value="NC_015510.1"/>
</dbReference>
<dbReference type="KEGG" id="hhy:Halhy_3979"/>
<protein>
    <submittedName>
        <fullName evidence="7">ABC transporter transmembrane region</fullName>
    </submittedName>
</protein>
<dbReference type="EMBL" id="CP002691">
    <property type="protein sequence ID" value="AEE51827.1"/>
    <property type="molecule type" value="Genomic_DNA"/>
</dbReference>
<dbReference type="STRING" id="760192.Halhy_3979"/>
<keyword evidence="2 5" id="KW-0812">Transmembrane</keyword>
<name>F4L4F8_HALH1</name>
<feature type="transmembrane region" description="Helical" evidence="5">
    <location>
        <begin position="20"/>
        <end position="40"/>
    </location>
</feature>
<feature type="transmembrane region" description="Helical" evidence="5">
    <location>
        <begin position="251"/>
        <end position="276"/>
    </location>
</feature>
<organism evidence="7 8">
    <name type="scientific">Haliscomenobacter hydrossis (strain ATCC 27775 / DSM 1100 / LMG 10767 / O)</name>
    <dbReference type="NCBI Taxonomy" id="760192"/>
    <lineage>
        <taxon>Bacteria</taxon>
        <taxon>Pseudomonadati</taxon>
        <taxon>Bacteroidota</taxon>
        <taxon>Saprospiria</taxon>
        <taxon>Saprospirales</taxon>
        <taxon>Haliscomenobacteraceae</taxon>
        <taxon>Haliscomenobacter</taxon>
    </lineage>
</organism>
<sequence>MKNGTLLRSFLSEQRPAFAWVLLLEFCGSALTLLLPLLIAQAYADIFEFQSMRGRMLQKFGWQVGFSPNWLLILSIAILGKAGFDYARKCLKGFMLERYLVWLRHKLFAQHLRMSAQEYEKSGTSKYLMRFSGDLGSAQQLLGKGVLQFFADASLLFLGVLLMLVLNRQLGLLMLGCSVLMGVIIARFNLRIEQLEERRRDSKAGLLAFVNQRLSHIYTIKALNRERPEQQLFNKRVNKIQDLGRQYQQQVALLSALIPFFIYVLLLLVLGAAYFWKKQGIPFPQDVLFALILILLTWKPVLSRVMQIGLVWKKGGISLRKMANLLEKPLERGHELPEKRFQPTHLRVDLTLLSPAQKTEACINFQLQRGEQLHLRLEEPQQNTLLNTLAALTTPIAGSLELDDVSFTQLHPKDIRRQFAFVSPLFPLYGKNVLEAIAYSRKHYAKAEQLLAEWQQLFPDLQSIQPDTPLTERAMLTSTQLQLLQWMRAFLTHKPFMVLHDPYRLLSPIVCQQLQQLLQQHQPKTGILNITSMAESGIFIEKKARVLR</sequence>
<dbReference type="SUPFAM" id="SSF90123">
    <property type="entry name" value="ABC transporter transmembrane region"/>
    <property type="match status" value="1"/>
</dbReference>
<dbReference type="Gene3D" id="1.20.1560.10">
    <property type="entry name" value="ABC transporter type 1, transmembrane domain"/>
    <property type="match status" value="1"/>
</dbReference>
<evidence type="ECO:0000256" key="1">
    <source>
        <dbReference type="ARBA" id="ARBA00004651"/>
    </source>
</evidence>
<evidence type="ECO:0000256" key="3">
    <source>
        <dbReference type="ARBA" id="ARBA00022989"/>
    </source>
</evidence>
<evidence type="ECO:0000313" key="8">
    <source>
        <dbReference type="Proteomes" id="UP000008461"/>
    </source>
</evidence>
<evidence type="ECO:0000256" key="2">
    <source>
        <dbReference type="ARBA" id="ARBA00022692"/>
    </source>
</evidence>
<evidence type="ECO:0000256" key="5">
    <source>
        <dbReference type="SAM" id="Phobius"/>
    </source>
</evidence>
<dbReference type="SUPFAM" id="SSF52540">
    <property type="entry name" value="P-loop containing nucleoside triphosphate hydrolases"/>
    <property type="match status" value="1"/>
</dbReference>
<dbReference type="InterPro" id="IPR011527">
    <property type="entry name" value="ABC1_TM_dom"/>
</dbReference>
<keyword evidence="4 5" id="KW-0472">Membrane</keyword>
<dbReference type="GO" id="GO:0005886">
    <property type="term" value="C:plasma membrane"/>
    <property type="evidence" value="ECO:0007669"/>
    <property type="project" value="UniProtKB-SubCell"/>
</dbReference>
<proteinExistence type="predicted"/>
<dbReference type="Gene3D" id="3.40.50.300">
    <property type="entry name" value="P-loop containing nucleotide triphosphate hydrolases"/>
    <property type="match status" value="1"/>
</dbReference>
<gene>
    <name evidence="7" type="ordered locus">Halhy_3979</name>
</gene>